<gene>
    <name evidence="2" type="ORF">FHP08_14640</name>
</gene>
<dbReference type="PANTHER" id="PTHR34606:SF15">
    <property type="entry name" value="BON DOMAIN-CONTAINING PROTEIN"/>
    <property type="match status" value="1"/>
</dbReference>
<evidence type="ECO:0000313" key="2">
    <source>
        <dbReference type="EMBL" id="TXL64177.1"/>
    </source>
</evidence>
<dbReference type="Gene3D" id="3.30.1340.30">
    <property type="match status" value="2"/>
</dbReference>
<dbReference type="PROSITE" id="PS51257">
    <property type="entry name" value="PROKAR_LIPOPROTEIN"/>
    <property type="match status" value="1"/>
</dbReference>
<protein>
    <submittedName>
        <fullName evidence="2">BON domain-containing protein</fullName>
    </submittedName>
</protein>
<organism evidence="2 3">
    <name type="scientific">Zeimonas arvi</name>
    <dbReference type="NCBI Taxonomy" id="2498847"/>
    <lineage>
        <taxon>Bacteria</taxon>
        <taxon>Pseudomonadati</taxon>
        <taxon>Pseudomonadota</taxon>
        <taxon>Betaproteobacteria</taxon>
        <taxon>Burkholderiales</taxon>
        <taxon>Burkholderiaceae</taxon>
        <taxon>Zeimonas</taxon>
    </lineage>
</organism>
<accession>A0A5C8NSP7</accession>
<sequence>MTRAAATERSLRMTSRVRIAVAGALVVSTLAMSGCIPLAATGVAVGTMAALDRRTVGAQAEDQAIELKARNQIGSVIEQSGGIGVTSFNRKVLLTGQVASEQDKRNAERIVAAIDNVRSVHNELQVLGRPSMTTSAADTAITARVKTALINAQDLHANTIKVVTESGTVYLMGLVSRREADRAAQVAARVAGVQRVVTVFELITEEEVTRIHGAPKKN</sequence>
<evidence type="ECO:0000259" key="1">
    <source>
        <dbReference type="PROSITE" id="PS50914"/>
    </source>
</evidence>
<comment type="caution">
    <text evidence="2">The sequence shown here is derived from an EMBL/GenBank/DDBJ whole genome shotgun (WGS) entry which is preliminary data.</text>
</comment>
<dbReference type="InterPro" id="IPR007055">
    <property type="entry name" value="BON_dom"/>
</dbReference>
<dbReference type="AlphaFoldDB" id="A0A5C8NSP7"/>
<dbReference type="Proteomes" id="UP000321548">
    <property type="component" value="Unassembled WGS sequence"/>
</dbReference>
<dbReference type="PANTHER" id="PTHR34606">
    <property type="entry name" value="BON DOMAIN-CONTAINING PROTEIN"/>
    <property type="match status" value="1"/>
</dbReference>
<dbReference type="Pfam" id="PF04972">
    <property type="entry name" value="BON"/>
    <property type="match status" value="2"/>
</dbReference>
<dbReference type="PROSITE" id="PS50914">
    <property type="entry name" value="BON"/>
    <property type="match status" value="2"/>
</dbReference>
<name>A0A5C8NSP7_9BURK</name>
<dbReference type="OrthoDB" id="5294487at2"/>
<keyword evidence="3" id="KW-1185">Reference proteome</keyword>
<dbReference type="SMART" id="SM00749">
    <property type="entry name" value="BON"/>
    <property type="match status" value="2"/>
</dbReference>
<dbReference type="InterPro" id="IPR014004">
    <property type="entry name" value="Transpt-assoc_nodulatn_dom_bac"/>
</dbReference>
<feature type="domain" description="BON" evidence="1">
    <location>
        <begin position="137"/>
        <end position="204"/>
    </location>
</feature>
<proteinExistence type="predicted"/>
<dbReference type="EMBL" id="VDUY01000006">
    <property type="protein sequence ID" value="TXL64177.1"/>
    <property type="molecule type" value="Genomic_DNA"/>
</dbReference>
<feature type="domain" description="BON" evidence="1">
    <location>
        <begin position="61"/>
        <end position="128"/>
    </location>
</feature>
<reference evidence="2 3" key="1">
    <citation type="submission" date="2019-06" db="EMBL/GenBank/DDBJ databases">
        <title>Quisquiliibacterium sp. nov., isolated from a maize field.</title>
        <authorList>
            <person name="Lin S.-Y."/>
            <person name="Tsai C.-F."/>
            <person name="Young C.-C."/>
        </authorList>
    </citation>
    <scope>NUCLEOTIDE SEQUENCE [LARGE SCALE GENOMIC DNA]</scope>
    <source>
        <strain evidence="2 3">CC-CFT501</strain>
    </source>
</reference>
<evidence type="ECO:0000313" key="3">
    <source>
        <dbReference type="Proteomes" id="UP000321548"/>
    </source>
</evidence>
<dbReference type="InterPro" id="IPR051686">
    <property type="entry name" value="Lipoprotein_DolP"/>
</dbReference>